<sequence length="54" mass="6197">MLEDQTCEETHLVDVRGFDEPDEEDEEQATPDSLDFEPIEVRCAEEDPAKQVTD</sequence>
<feature type="region of interest" description="Disordered" evidence="1">
    <location>
        <begin position="1"/>
        <end position="54"/>
    </location>
</feature>
<evidence type="ECO:0000256" key="1">
    <source>
        <dbReference type="SAM" id="MobiDB-lite"/>
    </source>
</evidence>
<evidence type="ECO:0000313" key="2">
    <source>
        <dbReference type="EMBL" id="EYF00799.1"/>
    </source>
</evidence>
<name>A0A017SUY5_9BACT</name>
<proteinExistence type="predicted"/>
<dbReference type="Proteomes" id="UP000019678">
    <property type="component" value="Unassembled WGS sequence"/>
</dbReference>
<keyword evidence="3" id="KW-1185">Reference proteome</keyword>
<feature type="compositionally biased region" description="Basic and acidic residues" evidence="1">
    <location>
        <begin position="8"/>
        <end position="19"/>
    </location>
</feature>
<dbReference type="EMBL" id="ASRX01000098">
    <property type="protein sequence ID" value="EYF00799.1"/>
    <property type="molecule type" value="Genomic_DNA"/>
</dbReference>
<dbReference type="AlphaFoldDB" id="A0A017SUY5"/>
<protein>
    <submittedName>
        <fullName evidence="2">Uncharacterized protein</fullName>
    </submittedName>
</protein>
<feature type="compositionally biased region" description="Acidic residues" evidence="1">
    <location>
        <begin position="20"/>
        <end position="38"/>
    </location>
</feature>
<reference evidence="2 3" key="1">
    <citation type="submission" date="2013-05" db="EMBL/GenBank/DDBJ databases">
        <title>Genome assembly of Chondromyces apiculatus DSM 436.</title>
        <authorList>
            <person name="Sharma G."/>
            <person name="Khatri I."/>
            <person name="Kaur C."/>
            <person name="Mayilraj S."/>
            <person name="Subramanian S."/>
        </authorList>
    </citation>
    <scope>NUCLEOTIDE SEQUENCE [LARGE SCALE GENOMIC DNA]</scope>
    <source>
        <strain evidence="2 3">DSM 436</strain>
    </source>
</reference>
<gene>
    <name evidence="2" type="ORF">CAP_9018</name>
</gene>
<evidence type="ECO:0000313" key="3">
    <source>
        <dbReference type="Proteomes" id="UP000019678"/>
    </source>
</evidence>
<feature type="compositionally biased region" description="Basic and acidic residues" evidence="1">
    <location>
        <begin position="39"/>
        <end position="54"/>
    </location>
</feature>
<organism evidence="2 3">
    <name type="scientific">Chondromyces apiculatus DSM 436</name>
    <dbReference type="NCBI Taxonomy" id="1192034"/>
    <lineage>
        <taxon>Bacteria</taxon>
        <taxon>Pseudomonadati</taxon>
        <taxon>Myxococcota</taxon>
        <taxon>Polyangia</taxon>
        <taxon>Polyangiales</taxon>
        <taxon>Polyangiaceae</taxon>
        <taxon>Chondromyces</taxon>
    </lineage>
</organism>
<accession>A0A017SUY5</accession>
<comment type="caution">
    <text evidence="2">The sequence shown here is derived from an EMBL/GenBank/DDBJ whole genome shotgun (WGS) entry which is preliminary data.</text>
</comment>